<dbReference type="Proteomes" id="UP000015388">
    <property type="component" value="Chromosome"/>
</dbReference>
<dbReference type="GO" id="GO:0030170">
    <property type="term" value="F:pyridoxal phosphate binding"/>
    <property type="evidence" value="ECO:0007669"/>
    <property type="project" value="UniProtKB-UniRule"/>
</dbReference>
<evidence type="ECO:0000256" key="4">
    <source>
        <dbReference type="ARBA" id="ARBA00022679"/>
    </source>
</evidence>
<evidence type="ECO:0000256" key="1">
    <source>
        <dbReference type="ARBA" id="ARBA00001933"/>
    </source>
</evidence>
<evidence type="ECO:0000256" key="5">
    <source>
        <dbReference type="ARBA" id="ARBA00022898"/>
    </source>
</evidence>
<name>S5TGD1_9CORY</name>
<comment type="cofactor">
    <cofactor evidence="1 6">
        <name>pyridoxal 5'-phosphate</name>
        <dbReference type="ChEBI" id="CHEBI:597326"/>
    </cofactor>
</comment>
<dbReference type="InterPro" id="IPR015421">
    <property type="entry name" value="PyrdxlP-dep_Trfase_major"/>
</dbReference>
<accession>S5TGD1</accession>
<keyword evidence="3 6" id="KW-0032">Aminotransferase</keyword>
<dbReference type="GO" id="GO:0000105">
    <property type="term" value="P:L-histidine biosynthetic process"/>
    <property type="evidence" value="ECO:0007669"/>
    <property type="project" value="InterPro"/>
</dbReference>
<dbReference type="HAMAP" id="MF_01023">
    <property type="entry name" value="HisC_aminotrans_2"/>
    <property type="match status" value="1"/>
</dbReference>
<dbReference type="InterPro" id="IPR050106">
    <property type="entry name" value="HistidinolP_aminotransfase"/>
</dbReference>
<dbReference type="NCBIfam" id="TIGR01141">
    <property type="entry name" value="hisC"/>
    <property type="match status" value="1"/>
</dbReference>
<comment type="catalytic activity">
    <reaction evidence="6">
        <text>an aromatic L-alpha-amino acid + 2-oxoglutarate = an aromatic oxo-acid + L-glutamate</text>
        <dbReference type="Rhea" id="RHEA:17533"/>
        <dbReference type="ChEBI" id="CHEBI:16810"/>
        <dbReference type="ChEBI" id="CHEBI:29985"/>
        <dbReference type="ChEBI" id="CHEBI:73309"/>
        <dbReference type="ChEBI" id="CHEBI:84824"/>
        <dbReference type="EC" id="2.6.1.57"/>
    </reaction>
</comment>
<dbReference type="AlphaFoldDB" id="S5TGD1"/>
<dbReference type="InterPro" id="IPR015424">
    <property type="entry name" value="PyrdxlP-dep_Trfase"/>
</dbReference>
<dbReference type="InterPro" id="IPR004839">
    <property type="entry name" value="Aminotransferase_I/II_large"/>
</dbReference>
<evidence type="ECO:0000259" key="7">
    <source>
        <dbReference type="Pfam" id="PF00155"/>
    </source>
</evidence>
<keyword evidence="9" id="KW-1185">Reference proteome</keyword>
<protein>
    <recommendedName>
        <fullName evidence="6">Aromatic amino acid aminotransferase</fullName>
        <shortName evidence="6">ArAT</shortName>
        <ecNumber evidence="6">2.6.1.57</ecNumber>
    </recommendedName>
</protein>
<dbReference type="NCBIfam" id="NF002878">
    <property type="entry name" value="PRK03321.1"/>
    <property type="match status" value="1"/>
</dbReference>
<dbReference type="HAMAP" id="MF_01513">
    <property type="entry name" value="Phe_aminotrans_2"/>
    <property type="match status" value="1"/>
</dbReference>
<feature type="modified residue" description="N6-(pyridoxal phosphate)lysine" evidence="6">
    <location>
        <position position="213"/>
    </location>
</feature>
<dbReference type="PANTHER" id="PTHR43643">
    <property type="entry name" value="HISTIDINOL-PHOSPHATE AMINOTRANSFERASE 2"/>
    <property type="match status" value="1"/>
</dbReference>
<dbReference type="HOGENOM" id="CLU_017584_3_3_11"/>
<evidence type="ECO:0000313" key="9">
    <source>
        <dbReference type="Proteomes" id="UP000015388"/>
    </source>
</evidence>
<comment type="similarity">
    <text evidence="6">Belongs to the class-II pyridoxal-phosphate-dependent aminotransferase family.</text>
</comment>
<dbReference type="eggNOG" id="COG0079">
    <property type="taxonomic scope" value="Bacteria"/>
</dbReference>
<dbReference type="InterPro" id="IPR024892">
    <property type="entry name" value="ArAT"/>
</dbReference>
<dbReference type="KEGG" id="cmd:B841_01250"/>
<organism evidence="8 9">
    <name type="scientific">Corynebacterium maris DSM 45190</name>
    <dbReference type="NCBI Taxonomy" id="1224163"/>
    <lineage>
        <taxon>Bacteria</taxon>
        <taxon>Bacillati</taxon>
        <taxon>Actinomycetota</taxon>
        <taxon>Actinomycetes</taxon>
        <taxon>Mycobacteriales</taxon>
        <taxon>Corynebacteriaceae</taxon>
        <taxon>Corynebacterium</taxon>
    </lineage>
</organism>
<dbReference type="CDD" id="cd00609">
    <property type="entry name" value="AAT_like"/>
    <property type="match status" value="1"/>
</dbReference>
<dbReference type="Pfam" id="PF00155">
    <property type="entry name" value="Aminotran_1_2"/>
    <property type="match status" value="1"/>
</dbReference>
<comment type="subunit">
    <text evidence="2 6">Homodimer.</text>
</comment>
<evidence type="ECO:0000256" key="2">
    <source>
        <dbReference type="ARBA" id="ARBA00011738"/>
    </source>
</evidence>
<dbReference type="RefSeq" id="WP_020933668.1">
    <property type="nucleotide sequence ID" value="NC_021915.1"/>
</dbReference>
<comment type="function">
    <text evidence="6">Aminotransferase that catalyzes the conversion of aromatic amino acids and 2-oxoglutarate into corresponding aromatic oxo acids and L-glutamate.</text>
</comment>
<evidence type="ECO:0000256" key="3">
    <source>
        <dbReference type="ARBA" id="ARBA00022576"/>
    </source>
</evidence>
<keyword evidence="5 6" id="KW-0663">Pyridoxal phosphate</keyword>
<proteinExistence type="inferred from homology"/>
<dbReference type="SUPFAM" id="SSF53383">
    <property type="entry name" value="PLP-dependent transferases"/>
    <property type="match status" value="1"/>
</dbReference>
<sequence>MIRADLDSIPAYVPGARNDAALKVSSNETAVAPLPSAARAMAEAAAGANRYPDMGAVELKAALAEHLGLTPEQVAVGNGSSALCQQLAQITCTPGDEIIFPWRSFEAYPIFARIVGATPVAVDLLADGRHDLDAMADAITERTRLIFLCNPNNPSGQTLTQGEFDEFMAKVSADVVVGLDEAYFEYNRAEDTPVATEAIAEHPNVVGLRTFSKAYGLAGVRAGYAFGSPELMQALDKVAIPFAVSSVAQAGAIASLAAADELMERTEETVAVRDTVADELGALRSEANFVWLPGVDAQQVAAAMAEQNVLVRAFPEGVRVTVTTEDEAQRVIAAWRAAGL</sequence>
<evidence type="ECO:0000256" key="6">
    <source>
        <dbReference type="HAMAP-Rule" id="MF_01513"/>
    </source>
</evidence>
<reference evidence="8 9" key="1">
    <citation type="submission" date="2012-11" db="EMBL/GenBank/DDBJ databases">
        <title>The complete genome sequence of Corynebacterium maris Coryn-1 (=DSM 45190).</title>
        <authorList>
            <person name="Schaffert L."/>
            <person name="Albersmeier A."/>
            <person name="Kalinowski J."/>
            <person name="Ruckert C."/>
        </authorList>
    </citation>
    <scope>NUCLEOTIDE SEQUENCE [LARGE SCALE GENOMIC DNA]</scope>
    <source>
        <strain evidence="9">Coryn-1</strain>
    </source>
</reference>
<dbReference type="InterPro" id="IPR015422">
    <property type="entry name" value="PyrdxlP-dep_Trfase_small"/>
</dbReference>
<dbReference type="GO" id="GO:0008793">
    <property type="term" value="F:aromatic-amino-acid transaminase activity"/>
    <property type="evidence" value="ECO:0007669"/>
    <property type="project" value="UniProtKB-UniRule"/>
</dbReference>
<dbReference type="PANTHER" id="PTHR43643:SF3">
    <property type="entry name" value="HISTIDINOL-PHOSPHATE AMINOTRANSFERASE"/>
    <property type="match status" value="1"/>
</dbReference>
<dbReference type="OrthoDB" id="9809616at2"/>
<dbReference type="PROSITE" id="PS00599">
    <property type="entry name" value="AA_TRANSFER_CLASS_2"/>
    <property type="match status" value="1"/>
</dbReference>
<dbReference type="InterPro" id="IPR005861">
    <property type="entry name" value="HisP_aminotrans"/>
</dbReference>
<dbReference type="PATRIC" id="fig|1224163.3.peg.252"/>
<keyword evidence="4 6" id="KW-0808">Transferase</keyword>
<dbReference type="EMBL" id="CP003924">
    <property type="protein sequence ID" value="AGS33733.1"/>
    <property type="molecule type" value="Genomic_DNA"/>
</dbReference>
<gene>
    <name evidence="6" type="primary">pat</name>
    <name evidence="8" type="ORF">B841_01250</name>
</gene>
<dbReference type="InterPro" id="IPR001917">
    <property type="entry name" value="Aminotrans_II_pyridoxalP_BS"/>
</dbReference>
<evidence type="ECO:0000313" key="8">
    <source>
        <dbReference type="EMBL" id="AGS33733.1"/>
    </source>
</evidence>
<dbReference type="GO" id="GO:0004400">
    <property type="term" value="F:histidinol-phosphate transaminase activity"/>
    <property type="evidence" value="ECO:0007669"/>
    <property type="project" value="InterPro"/>
</dbReference>
<dbReference type="Gene3D" id="3.90.1150.10">
    <property type="entry name" value="Aspartate Aminotransferase, domain 1"/>
    <property type="match status" value="1"/>
</dbReference>
<dbReference type="Gene3D" id="3.40.640.10">
    <property type="entry name" value="Type I PLP-dependent aspartate aminotransferase-like (Major domain)"/>
    <property type="match status" value="1"/>
</dbReference>
<dbReference type="EC" id="2.6.1.57" evidence="6"/>
<feature type="domain" description="Aminotransferase class I/classII large" evidence="7">
    <location>
        <begin position="22"/>
        <end position="333"/>
    </location>
</feature>
<dbReference type="STRING" id="1224163.B841_01250"/>